<dbReference type="Gene3D" id="3.40.605.10">
    <property type="entry name" value="Aldehyde Dehydrogenase, Chain A, domain 1"/>
    <property type="match status" value="1"/>
</dbReference>
<evidence type="ECO:0000313" key="3">
    <source>
        <dbReference type="EMBL" id="TSH88826.1"/>
    </source>
</evidence>
<keyword evidence="1" id="KW-0560">Oxidoreductase</keyword>
<dbReference type="SUPFAM" id="SSF53720">
    <property type="entry name" value="ALDH-like"/>
    <property type="match status" value="1"/>
</dbReference>
<proteinExistence type="predicted"/>
<dbReference type="GO" id="GO:0016491">
    <property type="term" value="F:oxidoreductase activity"/>
    <property type="evidence" value="ECO:0007669"/>
    <property type="project" value="UniProtKB-KW"/>
</dbReference>
<sequence length="78" mass="7820">MQTELVIDNIPRAAENGATFERRHPVSGELVSTGAAASVADALAAAESAAKAFASWSATGPSTGVRSSTSSPRSSGSR</sequence>
<evidence type="ECO:0000256" key="1">
    <source>
        <dbReference type="ARBA" id="ARBA00023002"/>
    </source>
</evidence>
<name>A0A556A7F8_9BURK</name>
<gene>
    <name evidence="3" type="ORF">FOZ76_24620</name>
</gene>
<evidence type="ECO:0008006" key="5">
    <source>
        <dbReference type="Google" id="ProtNLM"/>
    </source>
</evidence>
<reference evidence="3 4" key="1">
    <citation type="submission" date="2019-07" db="EMBL/GenBank/DDBJ databases">
        <title>Qingshengfaniella alkalisoli gen. nov., sp. nov., isolated from saline soil.</title>
        <authorList>
            <person name="Xu L."/>
            <person name="Huang X.-X."/>
            <person name="Sun J.-Q."/>
        </authorList>
    </citation>
    <scope>NUCLEOTIDE SEQUENCE [LARGE SCALE GENOMIC DNA]</scope>
    <source>
        <strain evidence="3 4">DSM 27279</strain>
    </source>
</reference>
<dbReference type="EMBL" id="VLTJ01000042">
    <property type="protein sequence ID" value="TSH88826.1"/>
    <property type="molecule type" value="Genomic_DNA"/>
</dbReference>
<protein>
    <recommendedName>
        <fullName evidence="5">Aldehyde dehydrogenase family protein</fullName>
    </recommendedName>
</protein>
<dbReference type="RefSeq" id="WP_143950942.1">
    <property type="nucleotide sequence ID" value="NZ_BAABMB010000005.1"/>
</dbReference>
<keyword evidence="4" id="KW-1185">Reference proteome</keyword>
<comment type="caution">
    <text evidence="3">The sequence shown here is derived from an EMBL/GenBank/DDBJ whole genome shotgun (WGS) entry which is preliminary data.</text>
</comment>
<organism evidence="3 4">
    <name type="scientific">Verticiella sediminum</name>
    <dbReference type="NCBI Taxonomy" id="1247510"/>
    <lineage>
        <taxon>Bacteria</taxon>
        <taxon>Pseudomonadati</taxon>
        <taxon>Pseudomonadota</taxon>
        <taxon>Betaproteobacteria</taxon>
        <taxon>Burkholderiales</taxon>
        <taxon>Alcaligenaceae</taxon>
        <taxon>Verticiella</taxon>
    </lineage>
</organism>
<dbReference type="AlphaFoldDB" id="A0A556A7F8"/>
<accession>A0A556A7F8</accession>
<dbReference type="InterPro" id="IPR016161">
    <property type="entry name" value="Ald_DH/histidinol_DH"/>
</dbReference>
<dbReference type="InterPro" id="IPR016162">
    <property type="entry name" value="Ald_DH_N"/>
</dbReference>
<feature type="region of interest" description="Disordered" evidence="2">
    <location>
        <begin position="55"/>
        <end position="78"/>
    </location>
</feature>
<dbReference type="Proteomes" id="UP000318405">
    <property type="component" value="Unassembled WGS sequence"/>
</dbReference>
<evidence type="ECO:0000256" key="2">
    <source>
        <dbReference type="SAM" id="MobiDB-lite"/>
    </source>
</evidence>
<evidence type="ECO:0000313" key="4">
    <source>
        <dbReference type="Proteomes" id="UP000318405"/>
    </source>
</evidence>